<protein>
    <recommendedName>
        <fullName evidence="4">DUF4083 domain-containing protein</fullName>
    </recommendedName>
</protein>
<proteinExistence type="predicted"/>
<dbReference type="AlphaFoldDB" id="A0A1Q8QNQ2"/>
<keyword evidence="1" id="KW-1133">Transmembrane helix</keyword>
<keyword evidence="3" id="KW-1185">Reference proteome</keyword>
<organism evidence="2 3">
    <name type="scientific">Desulfosporosinus metallidurans</name>
    <dbReference type="NCBI Taxonomy" id="1888891"/>
    <lineage>
        <taxon>Bacteria</taxon>
        <taxon>Bacillati</taxon>
        <taxon>Bacillota</taxon>
        <taxon>Clostridia</taxon>
        <taxon>Eubacteriales</taxon>
        <taxon>Desulfitobacteriaceae</taxon>
        <taxon>Desulfosporosinus</taxon>
    </lineage>
</organism>
<feature type="transmembrane region" description="Helical" evidence="1">
    <location>
        <begin position="6"/>
        <end position="29"/>
    </location>
</feature>
<comment type="caution">
    <text evidence="2">The sequence shown here is derived from an EMBL/GenBank/DDBJ whole genome shotgun (WGS) entry which is preliminary data.</text>
</comment>
<evidence type="ECO:0000256" key="1">
    <source>
        <dbReference type="SAM" id="Phobius"/>
    </source>
</evidence>
<reference evidence="2 3" key="1">
    <citation type="submission" date="2016-09" db="EMBL/GenBank/DDBJ databases">
        <title>Complete genome of Desulfosporosinus sp. OL.</title>
        <authorList>
            <person name="Mardanov A."/>
            <person name="Beletsky A."/>
            <person name="Panova A."/>
            <person name="Karnachuk O."/>
            <person name="Ravin N."/>
        </authorList>
    </citation>
    <scope>NUCLEOTIDE SEQUENCE [LARGE SCALE GENOMIC DNA]</scope>
    <source>
        <strain evidence="2 3">OL</strain>
    </source>
</reference>
<accession>A0A1Q8QNQ2</accession>
<sequence>MGSPIAIDYTLIAQVVSFLVICLILFKLISISNKRKSDMEVLRKLDRIIDLLENSKKN</sequence>
<evidence type="ECO:0008006" key="4">
    <source>
        <dbReference type="Google" id="ProtNLM"/>
    </source>
</evidence>
<evidence type="ECO:0000313" key="2">
    <source>
        <dbReference type="EMBL" id="OLN28954.1"/>
    </source>
</evidence>
<keyword evidence="1" id="KW-0472">Membrane</keyword>
<gene>
    <name evidence="2" type="ORF">DSOL_3765</name>
</gene>
<keyword evidence="1" id="KW-0812">Transmembrane</keyword>
<dbReference type="STRING" id="1888891.DSOL_3765"/>
<dbReference type="EMBL" id="MLBF01000037">
    <property type="protein sequence ID" value="OLN28954.1"/>
    <property type="molecule type" value="Genomic_DNA"/>
</dbReference>
<name>A0A1Q8QNQ2_9FIRM</name>
<evidence type="ECO:0000313" key="3">
    <source>
        <dbReference type="Proteomes" id="UP000186102"/>
    </source>
</evidence>
<dbReference type="Proteomes" id="UP000186102">
    <property type="component" value="Unassembled WGS sequence"/>
</dbReference>